<keyword evidence="1" id="KW-0808">Transferase</keyword>
<dbReference type="InterPro" id="IPR000182">
    <property type="entry name" value="GNAT_dom"/>
</dbReference>
<dbReference type="Proteomes" id="UP001447188">
    <property type="component" value="Unassembled WGS sequence"/>
</dbReference>
<proteinExistence type="predicted"/>
<dbReference type="PANTHER" id="PTHR10908">
    <property type="entry name" value="SEROTONIN N-ACETYLTRANSFERASE"/>
    <property type="match status" value="1"/>
</dbReference>
<dbReference type="Gene3D" id="3.40.630.30">
    <property type="match status" value="1"/>
</dbReference>
<evidence type="ECO:0000256" key="2">
    <source>
        <dbReference type="ARBA" id="ARBA00023315"/>
    </source>
</evidence>
<name>A0ABR3G8T9_9PEZI</name>
<reference evidence="4 5" key="1">
    <citation type="submission" date="2024-02" db="EMBL/GenBank/DDBJ databases">
        <title>Discinaceae phylogenomics.</title>
        <authorList>
            <person name="Dirks A.C."/>
            <person name="James T.Y."/>
        </authorList>
    </citation>
    <scope>NUCLEOTIDE SEQUENCE [LARGE SCALE GENOMIC DNA]</scope>
    <source>
        <strain evidence="4 5">ACD0624</strain>
    </source>
</reference>
<dbReference type="EMBL" id="JBBBZM010000173">
    <property type="protein sequence ID" value="KAL0632364.1"/>
    <property type="molecule type" value="Genomic_DNA"/>
</dbReference>
<dbReference type="InterPro" id="IPR051635">
    <property type="entry name" value="SNAT-like"/>
</dbReference>
<dbReference type="PANTHER" id="PTHR10908:SF0">
    <property type="entry name" value="SEROTONIN N-ACETYLTRANSFERASE"/>
    <property type="match status" value="1"/>
</dbReference>
<evidence type="ECO:0000259" key="3">
    <source>
        <dbReference type="PROSITE" id="PS51186"/>
    </source>
</evidence>
<accession>A0ABR3G8T9</accession>
<keyword evidence="2" id="KW-0012">Acyltransferase</keyword>
<keyword evidence="5" id="KW-1185">Reference proteome</keyword>
<evidence type="ECO:0000313" key="4">
    <source>
        <dbReference type="EMBL" id="KAL0632364.1"/>
    </source>
</evidence>
<feature type="domain" description="N-acetyltransferase" evidence="3">
    <location>
        <begin position="17"/>
        <end position="195"/>
    </location>
</feature>
<dbReference type="Pfam" id="PF00583">
    <property type="entry name" value="Acetyltransf_1"/>
    <property type="match status" value="1"/>
</dbReference>
<protein>
    <recommendedName>
        <fullName evidence="3">N-acetyltransferase domain-containing protein</fullName>
    </recommendedName>
</protein>
<dbReference type="SUPFAM" id="SSF55729">
    <property type="entry name" value="Acyl-CoA N-acyltransferases (Nat)"/>
    <property type="match status" value="1"/>
</dbReference>
<gene>
    <name evidence="4" type="ORF">Q9L58_008759</name>
</gene>
<sequence>MVLEPKSLSLISAKERIYVRGLTLKDLDACVSLENQTFIPEERCSRKQFKYRLSTCPELSLGIFTASSFPNPYTGLATEVLLGHAIATKTSSRLVTDACMASSPYSHTESGTTVALHSLAILPSYQRRTLGTTLLAEFIRRSGSRPGIPIERIAIIARERLVRFYQRFGFTVAGASGVGFGGGGWRDLVLEFGDEKVYSYGSIASNPRSFMKSLRSAPMISDH</sequence>
<evidence type="ECO:0000256" key="1">
    <source>
        <dbReference type="ARBA" id="ARBA00022679"/>
    </source>
</evidence>
<organism evidence="4 5">
    <name type="scientific">Discina gigas</name>
    <dbReference type="NCBI Taxonomy" id="1032678"/>
    <lineage>
        <taxon>Eukaryota</taxon>
        <taxon>Fungi</taxon>
        <taxon>Dikarya</taxon>
        <taxon>Ascomycota</taxon>
        <taxon>Pezizomycotina</taxon>
        <taxon>Pezizomycetes</taxon>
        <taxon>Pezizales</taxon>
        <taxon>Discinaceae</taxon>
        <taxon>Discina</taxon>
    </lineage>
</organism>
<comment type="caution">
    <text evidence="4">The sequence shown here is derived from an EMBL/GenBank/DDBJ whole genome shotgun (WGS) entry which is preliminary data.</text>
</comment>
<evidence type="ECO:0000313" key="5">
    <source>
        <dbReference type="Proteomes" id="UP001447188"/>
    </source>
</evidence>
<dbReference type="InterPro" id="IPR016181">
    <property type="entry name" value="Acyl_CoA_acyltransferase"/>
</dbReference>
<dbReference type="PROSITE" id="PS51186">
    <property type="entry name" value="GNAT"/>
    <property type="match status" value="1"/>
</dbReference>